<dbReference type="AlphaFoldDB" id="A0A1L0FS90"/>
<evidence type="ECO:0000256" key="9">
    <source>
        <dbReference type="SAM" id="MobiDB-lite"/>
    </source>
</evidence>
<evidence type="ECO:0000313" key="10">
    <source>
        <dbReference type="EMBL" id="SGZ46919.1"/>
    </source>
</evidence>
<gene>
    <name evidence="10" type="ORF">SAMEA4029010_CIC11G00000005373</name>
</gene>
<evidence type="ECO:0000256" key="6">
    <source>
        <dbReference type="ARBA" id="ARBA00023054"/>
    </source>
</evidence>
<keyword evidence="7" id="KW-0539">Nucleus</keyword>
<evidence type="ECO:0000256" key="5">
    <source>
        <dbReference type="ARBA" id="ARBA00022552"/>
    </source>
</evidence>
<dbReference type="GO" id="GO:0030688">
    <property type="term" value="C:preribosome, small subunit precursor"/>
    <property type="evidence" value="ECO:0007669"/>
    <property type="project" value="TreeGrafter"/>
</dbReference>
<evidence type="ECO:0000256" key="8">
    <source>
        <dbReference type="SAM" id="Coils"/>
    </source>
</evidence>
<protein>
    <recommendedName>
        <fullName evidence="3">rRNA-processing protein EFG1</fullName>
    </recommendedName>
    <alternativeName>
        <fullName evidence="4">rRNA-processing protein efg1</fullName>
    </alternativeName>
</protein>
<feature type="coiled-coil region" evidence="8">
    <location>
        <begin position="53"/>
        <end position="104"/>
    </location>
</feature>
<dbReference type="Pfam" id="PF10153">
    <property type="entry name" value="Efg1"/>
    <property type="match status" value="1"/>
</dbReference>
<dbReference type="PANTHER" id="PTHR33911">
    <property type="entry name" value="RRNA-PROCESSING PROTEIN EFG1"/>
    <property type="match status" value="1"/>
</dbReference>
<dbReference type="InterPro" id="IPR050786">
    <property type="entry name" value="EFG1_rRNA-proc"/>
</dbReference>
<dbReference type="Proteomes" id="UP000182334">
    <property type="component" value="Chromosome I"/>
</dbReference>
<evidence type="ECO:0000256" key="1">
    <source>
        <dbReference type="ARBA" id="ARBA00004604"/>
    </source>
</evidence>
<keyword evidence="11" id="KW-1185">Reference proteome</keyword>
<comment type="subcellular location">
    <subcellularLocation>
        <location evidence="1">Nucleus</location>
        <location evidence="1">Nucleolus</location>
    </subcellularLocation>
</comment>
<dbReference type="STRING" id="45354.A0A1L0FS90"/>
<dbReference type="EMBL" id="LT635756">
    <property type="protein sequence ID" value="SGZ46919.1"/>
    <property type="molecule type" value="Genomic_DNA"/>
</dbReference>
<evidence type="ECO:0000256" key="3">
    <source>
        <dbReference type="ARBA" id="ARBA00018689"/>
    </source>
</evidence>
<evidence type="ECO:0000256" key="2">
    <source>
        <dbReference type="ARBA" id="ARBA00006916"/>
    </source>
</evidence>
<keyword evidence="6 8" id="KW-0175">Coiled coil</keyword>
<feature type="region of interest" description="Disordered" evidence="9">
    <location>
        <begin position="194"/>
        <end position="225"/>
    </location>
</feature>
<dbReference type="GO" id="GO:0000462">
    <property type="term" value="P:maturation of SSU-rRNA from tricistronic rRNA transcript (SSU-rRNA, 5.8S rRNA, LSU-rRNA)"/>
    <property type="evidence" value="ECO:0007669"/>
    <property type="project" value="TreeGrafter"/>
</dbReference>
<evidence type="ECO:0000256" key="4">
    <source>
        <dbReference type="ARBA" id="ARBA00019827"/>
    </source>
</evidence>
<sequence length="225" mass="26462">MPKANGQYDRYNTDLSDVLGSTVRVKKKIKSIQNLLSKETLPADIRIEKERALKALQQDLKNTRFNLKTKERAKKYHMLRFFERKKALRKLKQATKAHDEAVDADVRKDIKKARKVLKHAQIDVAYVYMFPKSEKYIALYPNEPLPEMLKDSNVKKGMQITDEKRQQYRKKMEELIDSDKLPFTFEDALAGKTIQVDEDRLPEPEEEVDAPQEQNNKLDEDDFFE</sequence>
<evidence type="ECO:0000256" key="7">
    <source>
        <dbReference type="ARBA" id="ARBA00023242"/>
    </source>
</evidence>
<accession>A0A1L0FS90</accession>
<dbReference type="PANTHER" id="PTHR33911:SF1">
    <property type="entry name" value="RRNA-PROCESSING PROTEIN EFG1"/>
    <property type="match status" value="1"/>
</dbReference>
<evidence type="ECO:0000313" key="11">
    <source>
        <dbReference type="Proteomes" id="UP000182334"/>
    </source>
</evidence>
<proteinExistence type="inferred from homology"/>
<comment type="similarity">
    <text evidence="2">Belongs to the EFG1 family.</text>
</comment>
<dbReference type="OrthoDB" id="47732at2759"/>
<dbReference type="GO" id="GO:0005730">
    <property type="term" value="C:nucleolus"/>
    <property type="evidence" value="ECO:0007669"/>
    <property type="project" value="UniProtKB-SubCell"/>
</dbReference>
<name>A0A1L0FS90_9ASCO</name>
<dbReference type="InterPro" id="IPR019310">
    <property type="entry name" value="Efg1"/>
</dbReference>
<keyword evidence="5" id="KW-0698">rRNA processing</keyword>
<organism evidence="10 11">
    <name type="scientific">Sungouiella intermedia</name>
    <dbReference type="NCBI Taxonomy" id="45354"/>
    <lineage>
        <taxon>Eukaryota</taxon>
        <taxon>Fungi</taxon>
        <taxon>Dikarya</taxon>
        <taxon>Ascomycota</taxon>
        <taxon>Saccharomycotina</taxon>
        <taxon>Pichiomycetes</taxon>
        <taxon>Metschnikowiaceae</taxon>
        <taxon>Sungouiella</taxon>
    </lineage>
</organism>
<reference evidence="10 11" key="1">
    <citation type="submission" date="2016-10" db="EMBL/GenBank/DDBJ databases">
        <authorList>
            <person name="de Groot N.N."/>
        </authorList>
    </citation>
    <scope>NUCLEOTIDE SEQUENCE [LARGE SCALE GENOMIC DNA]</scope>
    <source>
        <strain evidence="10 11">CBS 141442</strain>
    </source>
</reference>